<keyword evidence="3" id="KW-1185">Reference proteome</keyword>
<dbReference type="RefSeq" id="XP_033578917.1">
    <property type="nucleotide sequence ID" value="XM_033723525.1"/>
</dbReference>
<proteinExistence type="predicted"/>
<feature type="transmembrane region" description="Helical" evidence="1">
    <location>
        <begin position="256"/>
        <end position="278"/>
    </location>
</feature>
<keyword evidence="1" id="KW-0472">Membrane</keyword>
<dbReference type="EMBL" id="MU003698">
    <property type="protein sequence ID" value="KAF2811953.1"/>
    <property type="molecule type" value="Genomic_DNA"/>
</dbReference>
<evidence type="ECO:0000256" key="1">
    <source>
        <dbReference type="SAM" id="Phobius"/>
    </source>
</evidence>
<evidence type="ECO:0000313" key="2">
    <source>
        <dbReference type="EMBL" id="KAF2811953.1"/>
    </source>
</evidence>
<dbReference type="OrthoDB" id="5118341at2759"/>
<dbReference type="Proteomes" id="UP000504636">
    <property type="component" value="Unplaced"/>
</dbReference>
<keyword evidence="1" id="KW-1133">Transmembrane helix</keyword>
<dbReference type="GeneID" id="54464418"/>
<reference evidence="2 4" key="1">
    <citation type="journal article" date="2020" name="Stud. Mycol.">
        <title>101 Dothideomycetes genomes: a test case for predicting lifestyles and emergence of pathogens.</title>
        <authorList>
            <person name="Haridas S."/>
            <person name="Albert R."/>
            <person name="Binder M."/>
            <person name="Bloem J."/>
            <person name="Labutti K."/>
            <person name="Salamov A."/>
            <person name="Andreopoulos B."/>
            <person name="Baker S."/>
            <person name="Barry K."/>
            <person name="Bills G."/>
            <person name="Bluhm B."/>
            <person name="Cannon C."/>
            <person name="Castanera R."/>
            <person name="Culley D."/>
            <person name="Daum C."/>
            <person name="Ezra D."/>
            <person name="Gonzalez J."/>
            <person name="Henrissat B."/>
            <person name="Kuo A."/>
            <person name="Liang C."/>
            <person name="Lipzen A."/>
            <person name="Lutzoni F."/>
            <person name="Magnuson J."/>
            <person name="Mondo S."/>
            <person name="Nolan M."/>
            <person name="Ohm R."/>
            <person name="Pangilinan J."/>
            <person name="Park H.-J."/>
            <person name="Ramirez L."/>
            <person name="Alfaro M."/>
            <person name="Sun H."/>
            <person name="Tritt A."/>
            <person name="Yoshinaga Y."/>
            <person name="Zwiers L.-H."/>
            <person name="Turgeon B."/>
            <person name="Goodwin S."/>
            <person name="Spatafora J."/>
            <person name="Crous P."/>
            <person name="Grigoriev I."/>
        </authorList>
    </citation>
    <scope>NUCLEOTIDE SEQUENCE</scope>
    <source>
        <strain evidence="2 4">CBS 304.34</strain>
    </source>
</reference>
<gene>
    <name evidence="2 4" type="ORF">BDZ99DRAFT_497561</name>
</gene>
<reference evidence="4" key="3">
    <citation type="submission" date="2025-04" db="UniProtKB">
        <authorList>
            <consortium name="RefSeq"/>
        </authorList>
    </citation>
    <scope>IDENTIFICATION</scope>
    <source>
        <strain evidence="4">CBS 304.34</strain>
    </source>
</reference>
<evidence type="ECO:0000313" key="3">
    <source>
        <dbReference type="Proteomes" id="UP000504636"/>
    </source>
</evidence>
<sequence>MSSYASDDETEFRPSTRFLENERSSVLKTIKNEWHERRTAIIAVVCAENVKRLERGRSLILVTTKDFLQDAIQDVIESDTHDRKSYKNLTMIVSGAIIDIKFDVPSACDIQTLKILYANRGSRRDQLLVDGSSTFKNDRLDEWWERKRFHHRKLYLGRDVFIKVDSNRSAWRGSSSTLNDFQKDELRRRFEKMRETSMDGSWWEQWKGSVAVIIGLLVGTGKFLAGFEVSASGVFINLQFGPACLQVGSTTLNASAVVAAIGPGVLFGAGAAAAVYFIPWDDFFESLKGVLSWIWTGIKQVWTMFCDWLARQFKGVEERNEYVPRPMRFS</sequence>
<dbReference type="AlphaFoldDB" id="A0A6A6YU88"/>
<organism evidence="2">
    <name type="scientific">Mytilinidion resinicola</name>
    <dbReference type="NCBI Taxonomy" id="574789"/>
    <lineage>
        <taxon>Eukaryota</taxon>
        <taxon>Fungi</taxon>
        <taxon>Dikarya</taxon>
        <taxon>Ascomycota</taxon>
        <taxon>Pezizomycotina</taxon>
        <taxon>Dothideomycetes</taxon>
        <taxon>Pleosporomycetidae</taxon>
        <taxon>Mytilinidiales</taxon>
        <taxon>Mytilinidiaceae</taxon>
        <taxon>Mytilinidion</taxon>
    </lineage>
</organism>
<protein>
    <submittedName>
        <fullName evidence="2 4">Uncharacterized protein</fullName>
    </submittedName>
</protein>
<accession>A0A6A6YU88</accession>
<keyword evidence="1" id="KW-0812">Transmembrane</keyword>
<reference evidence="4" key="2">
    <citation type="submission" date="2020-04" db="EMBL/GenBank/DDBJ databases">
        <authorList>
            <consortium name="NCBI Genome Project"/>
        </authorList>
    </citation>
    <scope>NUCLEOTIDE SEQUENCE</scope>
    <source>
        <strain evidence="4">CBS 304.34</strain>
    </source>
</reference>
<name>A0A6A6YU88_9PEZI</name>
<evidence type="ECO:0000313" key="4">
    <source>
        <dbReference type="RefSeq" id="XP_033578917.1"/>
    </source>
</evidence>